<keyword evidence="2" id="KW-1185">Reference proteome</keyword>
<gene>
    <name evidence="1" type="primary">146</name>
    <name evidence="1" type="ORF">LITTLEE_146</name>
</gene>
<dbReference type="GeneID" id="40233803"/>
<dbReference type="Proteomes" id="UP000008414">
    <property type="component" value="Segment"/>
</dbReference>
<protein>
    <submittedName>
        <fullName evidence="1">Uncharacterized protein</fullName>
    </submittedName>
</protein>
<dbReference type="EMBL" id="JF937101">
    <property type="protein sequence ID" value="AEK09526.1"/>
    <property type="molecule type" value="Genomic_DNA"/>
</dbReference>
<sequence length="105" mass="12008">MAIGRQMESAEEVLRELARPLDPDARMQAYYYGFEPTGLAVIDRILSAVAIAGKRCHHTEDWNDPWSDEMTEEDRIQMAAEESAEQIRKLLAVAELLLVDQMEQE</sequence>
<dbReference type="RefSeq" id="YP_009637057.1">
    <property type="nucleotide sequence ID" value="NC_042322.1"/>
</dbReference>
<reference evidence="1 2" key="1">
    <citation type="journal article" date="2012" name="J. Virol.">
        <title>Complete Genome Sequences of 138 Mycobacteriophages.</title>
        <authorList>
            <consortium name="the Science Education Alliance Phage Hunters Advancing Genomics and Evolutionary Science Program"/>
            <consortium name="the KwaZulu-Natal Research Institute for Tuberculosis and HIV Mycobacterial Genetics Course Students"/>
            <consortium name="the Phage Hunters Integrating Research and Education Program"/>
            <person name="Hatfull G.F."/>
        </authorList>
    </citation>
    <scope>NUCLEOTIDE SEQUENCE [LARGE SCALE GENOMIC DNA]</scope>
    <source>
        <strain evidence="1">LittleE</strain>
    </source>
</reference>
<name>G1D431_9CAUD</name>
<organism evidence="1 2">
    <name type="scientific">Mycobacterium phage LittleE</name>
    <dbReference type="NCBI Taxonomy" id="2922212"/>
    <lineage>
        <taxon>Viruses</taxon>
        <taxon>Duplodnaviria</taxon>
        <taxon>Heunggongvirae</taxon>
        <taxon>Uroviricota</taxon>
        <taxon>Caudoviricetes</taxon>
        <taxon>Omegavirus</taxon>
        <taxon>Omegavirus littlee</taxon>
    </lineage>
</organism>
<proteinExistence type="predicted"/>
<accession>G1D431</accession>
<evidence type="ECO:0000313" key="1">
    <source>
        <dbReference type="EMBL" id="AEK09526.1"/>
    </source>
</evidence>
<evidence type="ECO:0000313" key="2">
    <source>
        <dbReference type="Proteomes" id="UP000008414"/>
    </source>
</evidence>
<dbReference type="OrthoDB" id="16781at10239"/>